<reference evidence="2" key="1">
    <citation type="submission" date="2013-02" db="EMBL/GenBank/DDBJ databases">
        <authorList>
            <person name="Hughes D."/>
        </authorList>
    </citation>
    <scope>NUCLEOTIDE SEQUENCE</scope>
    <source>
        <strain>Durham</strain>
        <strain evidence="2">NC isolate 2 -- Noor lab</strain>
    </source>
</reference>
<accession>T1GC40</accession>
<proteinExistence type="predicted"/>
<dbReference type="EnsemblMetazoa" id="MESCA000837-RA">
    <property type="protein sequence ID" value="MESCA000837-PA"/>
    <property type="gene ID" value="MESCA000837"/>
</dbReference>
<dbReference type="AlphaFoldDB" id="T1GC40"/>
<dbReference type="Proteomes" id="UP000015102">
    <property type="component" value="Unassembled WGS sequence"/>
</dbReference>
<protein>
    <submittedName>
        <fullName evidence="1">Uncharacterized protein</fullName>
    </submittedName>
</protein>
<organism evidence="1 2">
    <name type="scientific">Megaselia scalaris</name>
    <name type="common">Humpbacked fly</name>
    <name type="synonym">Phora scalaris</name>
    <dbReference type="NCBI Taxonomy" id="36166"/>
    <lineage>
        <taxon>Eukaryota</taxon>
        <taxon>Metazoa</taxon>
        <taxon>Ecdysozoa</taxon>
        <taxon>Arthropoda</taxon>
        <taxon>Hexapoda</taxon>
        <taxon>Insecta</taxon>
        <taxon>Pterygota</taxon>
        <taxon>Neoptera</taxon>
        <taxon>Endopterygota</taxon>
        <taxon>Diptera</taxon>
        <taxon>Brachycera</taxon>
        <taxon>Muscomorpha</taxon>
        <taxon>Platypezoidea</taxon>
        <taxon>Phoridae</taxon>
        <taxon>Megaseliini</taxon>
        <taxon>Megaselia</taxon>
    </lineage>
</organism>
<dbReference type="HOGENOM" id="CLU_2608774_0_0_1"/>
<reference evidence="1" key="2">
    <citation type="submission" date="2015-06" db="UniProtKB">
        <authorList>
            <consortium name="EnsemblMetazoa"/>
        </authorList>
    </citation>
    <scope>IDENTIFICATION</scope>
</reference>
<evidence type="ECO:0000313" key="1">
    <source>
        <dbReference type="EnsemblMetazoa" id="MESCA000837-PA"/>
    </source>
</evidence>
<keyword evidence="2" id="KW-1185">Reference proteome</keyword>
<name>T1GC40_MEGSC</name>
<dbReference type="EMBL" id="CAQQ02148323">
    <property type="status" value="NOT_ANNOTATED_CDS"/>
    <property type="molecule type" value="Genomic_DNA"/>
</dbReference>
<evidence type="ECO:0000313" key="2">
    <source>
        <dbReference type="Proteomes" id="UP000015102"/>
    </source>
</evidence>
<sequence length="79" mass="9037">MKKRGLIKLFNLETSARGTPDLMDFDFNVQDIQLNYSQFTLGLDLQLKQLLGQSDSSELKLFSFSDNPDFPELSVDFSK</sequence>